<comment type="caution">
    <text evidence="3">The sequence shown here is derived from an EMBL/GenBank/DDBJ whole genome shotgun (WGS) entry which is preliminary data.</text>
</comment>
<dbReference type="AlphaFoldDB" id="A0A2A4YQ06"/>
<evidence type="ECO:0008006" key="4">
    <source>
        <dbReference type="Google" id="ProtNLM"/>
    </source>
</evidence>
<dbReference type="CDD" id="cd01184">
    <property type="entry name" value="INT_C_like_1"/>
    <property type="match status" value="1"/>
</dbReference>
<dbReference type="InterPro" id="IPR013762">
    <property type="entry name" value="Integrase-like_cat_sf"/>
</dbReference>
<dbReference type="Gene3D" id="1.10.150.130">
    <property type="match status" value="1"/>
</dbReference>
<keyword evidence="2" id="KW-0233">DNA recombination</keyword>
<dbReference type="GO" id="GO:0015074">
    <property type="term" value="P:DNA integration"/>
    <property type="evidence" value="ECO:0007669"/>
    <property type="project" value="InterPro"/>
</dbReference>
<name>A0A2A4YQ06_9PROT</name>
<dbReference type="Gene3D" id="1.10.443.10">
    <property type="entry name" value="Intergrase catalytic core"/>
    <property type="match status" value="1"/>
</dbReference>
<evidence type="ECO:0000256" key="1">
    <source>
        <dbReference type="ARBA" id="ARBA00023125"/>
    </source>
</evidence>
<protein>
    <recommendedName>
        <fullName evidence="4">Tyr recombinase domain-containing protein</fullName>
    </recommendedName>
</protein>
<dbReference type="InterPro" id="IPR010998">
    <property type="entry name" value="Integrase_recombinase_N"/>
</dbReference>
<reference key="1">
    <citation type="submission" date="2017-08" db="EMBL/GenBank/DDBJ databases">
        <title>A dynamic microbial community with high functional redundancy inhabits the cold, oxic subseafloor aquifer.</title>
        <authorList>
            <person name="Tully B.J."/>
            <person name="Wheat C.G."/>
            <person name="Glazer B.T."/>
            <person name="Huber J.A."/>
        </authorList>
    </citation>
    <scope>NUCLEOTIDE SEQUENCE [LARGE SCALE GENOMIC DNA]</scope>
</reference>
<reference evidence="3" key="2">
    <citation type="journal article" date="2018" name="ISME J.">
        <title>A dynamic microbial community with high functional redundancy inhabits the cold, oxic subseafloor aquifer.</title>
        <authorList>
            <person name="Tully B.J."/>
            <person name="Wheat C.G."/>
            <person name="Glazer B.T."/>
            <person name="Huber J.A."/>
        </authorList>
    </citation>
    <scope>NUCLEOTIDE SEQUENCE</scope>
    <source>
        <strain evidence="3">NORP83</strain>
    </source>
</reference>
<proteinExistence type="predicted"/>
<accession>A0A2A4YQ06</accession>
<dbReference type="GO" id="GO:0003677">
    <property type="term" value="F:DNA binding"/>
    <property type="evidence" value="ECO:0007669"/>
    <property type="project" value="UniProtKB-KW"/>
</dbReference>
<dbReference type="GO" id="GO:0006310">
    <property type="term" value="P:DNA recombination"/>
    <property type="evidence" value="ECO:0007669"/>
    <property type="project" value="UniProtKB-KW"/>
</dbReference>
<dbReference type="EMBL" id="NVUS01000037">
    <property type="protein sequence ID" value="PCI96844.1"/>
    <property type="molecule type" value="Genomic_DNA"/>
</dbReference>
<evidence type="ECO:0000256" key="2">
    <source>
        <dbReference type="ARBA" id="ARBA00023172"/>
    </source>
</evidence>
<gene>
    <name evidence="3" type="ORF">COB13_16885</name>
</gene>
<evidence type="ECO:0000313" key="3">
    <source>
        <dbReference type="EMBL" id="PCI96844.1"/>
    </source>
</evidence>
<sequence length="625" mass="72777">MSKPQYLTQDDKGWKLRRPIPKELRELAGKASFVERVGRVSQKSAYEQARVFGVATDLKFETLRSQLQNPDISNDNKSNEPGFNLKLDRAKAKEIASAYFYEKEEKHIISRSENEVIVTEDNITDAQMDLDEAQDIRRGGVPNEEGILYRPTSATAIRQLVKYGYLSKEDMYDADALKLPKEIILSDVFKILCRLLEDADVELAERRLRELERGGSATITNKFFEPMILSDANPQPYFRGNTRHSLKQLVDAFLAAKELEVGKSRRSQYNIPLRFLIEYFGEDKSIVSFSREECDEFVNLLSKIPPHATQHYKNITVKRAIAKYEKSEKYAGLNTKEGQKKLYIIKSVFELALDKEWLNKNPFERLKILTKKRDEKKFESVNNGYEPFDVSDLNKIFNARLYTGCLDDARGFNKQGSNIIRRERYWTPVIALFTGMRMNEILQLEKADIKKHDNIWYFEVTDEEEGEYNSEEFVKRLKTKSALRSIPVHQRLLDFGFLDWVNARGKGRLFPDAMSGSGDKPSFVFSKKFATFIKAIKVWQPRKRVFHSFRNNFNDALRRAEVRPEIREAINGWKAKHEMDAKYGIGHSLEVLNEEINKISYEGLDLKHLEPEEWQKHLIEKRFNS</sequence>
<keyword evidence="1" id="KW-0238">DNA-binding</keyword>
<dbReference type="SUPFAM" id="SSF56349">
    <property type="entry name" value="DNA breaking-rejoining enzymes"/>
    <property type="match status" value="1"/>
</dbReference>
<dbReference type="InterPro" id="IPR011010">
    <property type="entry name" value="DNA_brk_join_enz"/>
</dbReference>
<organism evidence="3">
    <name type="scientific">OCS116 cluster bacterium</name>
    <dbReference type="NCBI Taxonomy" id="2030921"/>
    <lineage>
        <taxon>Bacteria</taxon>
        <taxon>Pseudomonadati</taxon>
        <taxon>Pseudomonadota</taxon>
        <taxon>Alphaproteobacteria</taxon>
        <taxon>OCS116 cluster</taxon>
    </lineage>
</organism>